<evidence type="ECO:0000313" key="1">
    <source>
        <dbReference type="EMBL" id="MBU2711844.1"/>
    </source>
</evidence>
<proteinExistence type="predicted"/>
<dbReference type="InterPro" id="IPR009734">
    <property type="entry name" value="Myoviridae_GpU"/>
</dbReference>
<gene>
    <name evidence="1" type="ORF">KCG35_12310</name>
</gene>
<evidence type="ECO:0000313" key="2">
    <source>
        <dbReference type="Proteomes" id="UP000690515"/>
    </source>
</evidence>
<organism evidence="1 2">
    <name type="scientific">Zooshikella harenae</name>
    <dbReference type="NCBI Taxonomy" id="2827238"/>
    <lineage>
        <taxon>Bacteria</taxon>
        <taxon>Pseudomonadati</taxon>
        <taxon>Pseudomonadota</taxon>
        <taxon>Gammaproteobacteria</taxon>
        <taxon>Oceanospirillales</taxon>
        <taxon>Zooshikellaceae</taxon>
        <taxon>Zooshikella</taxon>
    </lineage>
</organism>
<comment type="caution">
    <text evidence="1">The sequence shown here is derived from an EMBL/GenBank/DDBJ whole genome shotgun (WGS) entry which is preliminary data.</text>
</comment>
<keyword evidence="2" id="KW-1185">Reference proteome</keyword>
<protein>
    <submittedName>
        <fullName evidence="1">Phage tail protein</fullName>
    </submittedName>
</protein>
<dbReference type="Proteomes" id="UP000690515">
    <property type="component" value="Unassembled WGS sequence"/>
</dbReference>
<dbReference type="Pfam" id="PF06995">
    <property type="entry name" value="Phage_P2_GpU"/>
    <property type="match status" value="1"/>
</dbReference>
<dbReference type="EMBL" id="JAGSOY010000026">
    <property type="protein sequence ID" value="MBU2711844.1"/>
    <property type="molecule type" value="Genomic_DNA"/>
</dbReference>
<accession>A0ABS5ZCQ3</accession>
<name>A0ABS5ZCQ3_9GAMM</name>
<dbReference type="RefSeq" id="WP_215820002.1">
    <property type="nucleotide sequence ID" value="NZ_JAGSOY010000026.1"/>
</dbReference>
<sequence length="170" mass="19155">MISAKEQQSMIMMTLSLPGTHESYFHFSISTAAYDDLTISDNYRWVTQDRISYLPATQYLGPGLTTISLKGVIYTELNKDSYFLLDRLRNLASKGKPFVLTSGIGKLHGLYLVESITDQQNVFFSDGLPRKISFTINLKQFGGEVCQQSTTQIQKKREQLAQPKNGKSSK</sequence>
<reference evidence="1 2" key="1">
    <citation type="submission" date="2021-04" db="EMBL/GenBank/DDBJ databases">
        <authorList>
            <person name="Pira H."/>
            <person name="Risdian C."/>
            <person name="Wink J."/>
        </authorList>
    </citation>
    <scope>NUCLEOTIDE SEQUENCE [LARGE SCALE GENOMIC DNA]</scope>
    <source>
        <strain evidence="1 2">WH53</strain>
    </source>
</reference>